<keyword evidence="7" id="KW-1185">Reference proteome</keyword>
<dbReference type="HOGENOM" id="CLU_023842_2_0_2"/>
<evidence type="ECO:0000256" key="2">
    <source>
        <dbReference type="ARBA" id="ARBA00034617"/>
    </source>
</evidence>
<dbReference type="Pfam" id="PF01935">
    <property type="entry name" value="DUF87"/>
    <property type="match status" value="1"/>
</dbReference>
<dbReference type="GO" id="GO:0043139">
    <property type="term" value="F:5'-3' DNA helicase activity"/>
    <property type="evidence" value="ECO:0007669"/>
    <property type="project" value="UniProtKB-EC"/>
</dbReference>
<gene>
    <name evidence="6" type="ordered locus">Arcve_1548</name>
</gene>
<evidence type="ECO:0000259" key="5">
    <source>
        <dbReference type="Pfam" id="PF01935"/>
    </source>
</evidence>
<dbReference type="STRING" id="693661.Arcve_1548"/>
<dbReference type="GO" id="GO:0043138">
    <property type="term" value="F:3'-5' DNA helicase activity"/>
    <property type="evidence" value="ECO:0007669"/>
    <property type="project" value="UniProtKB-EC"/>
</dbReference>
<protein>
    <recommendedName>
        <fullName evidence="5">Helicase HerA central domain-containing protein</fullName>
    </recommendedName>
</protein>
<comment type="catalytic activity">
    <reaction evidence="4">
        <text>ATP + H2O = ADP + phosphate + H(+)</text>
        <dbReference type="Rhea" id="RHEA:13065"/>
        <dbReference type="ChEBI" id="CHEBI:15377"/>
        <dbReference type="ChEBI" id="CHEBI:15378"/>
        <dbReference type="ChEBI" id="CHEBI:30616"/>
        <dbReference type="ChEBI" id="CHEBI:43474"/>
        <dbReference type="ChEBI" id="CHEBI:456216"/>
        <dbReference type="EC" id="5.6.2.4"/>
    </reaction>
</comment>
<dbReference type="InterPro" id="IPR027417">
    <property type="entry name" value="P-loop_NTPase"/>
</dbReference>
<dbReference type="Proteomes" id="UP000008136">
    <property type="component" value="Chromosome"/>
</dbReference>
<sequence>MDTKPIGLVKGPAESQHEFRFVTPDKTRLKSGEFVYYLLNGRKVICRVTKRSPLRLYPDVFLSKPEIAPERIVRALGISTSEFELFEVKACIMGYYDENLGFVNPRIPPKPGQPVFLAEGETIQEVLMKKKVGEMGSIHVGYLLNRDEDVPVVLDTALVTSEHMCILASTGSGKSYLAGVIAEELLKPYNCAALLILDPHSEYATLKEVEGLEEFTGNGYRPYVRVFDKDEIKIRLSELEYDELINLLPDLTDKMEALLKKAYDSLAGTKFTSDELVAKVAEVSGDPKDVTVKALTWRIRRYIQSVEVIDDYVHMELKDLLKPGQASILQLSELSDIEQQILASVLLNRILNARINAEKGLMGERLEYPVFVIIEEAHRFASRDAKSYNVLKTILAEGRKFGVGVCLISQRPSKIDSDILSQCMTQIIMRIVNPADQENIKSSVESIGRELIEELPGLTKGQALVAGVAINSPVLVRVRRRLTSHGGMSKNAPEEWQKWLSLSREEGPGAGVGIKQKQRRLFWDE</sequence>
<dbReference type="InterPro" id="IPR008571">
    <property type="entry name" value="HerA-like"/>
</dbReference>
<dbReference type="GeneID" id="10394672"/>
<dbReference type="Gene3D" id="3.40.50.300">
    <property type="entry name" value="P-loop containing nucleotide triphosphate hydrolases"/>
    <property type="match status" value="2"/>
</dbReference>
<dbReference type="AlphaFoldDB" id="F2KPM2"/>
<reference evidence="6 7" key="1">
    <citation type="submission" date="2011-03" db="EMBL/GenBank/DDBJ databases">
        <title>The complete genome of Archaeoglobus veneficus SNP6.</title>
        <authorList>
            <consortium name="US DOE Joint Genome Institute (JGI-PGF)"/>
            <person name="Lucas S."/>
            <person name="Copeland A."/>
            <person name="Lapidus A."/>
            <person name="Bruce D."/>
            <person name="Goodwin L."/>
            <person name="Pitluck S."/>
            <person name="Kyrpides N."/>
            <person name="Mavromatis K."/>
            <person name="Pagani I."/>
            <person name="Ivanova N."/>
            <person name="Mikhailova N."/>
            <person name="Lu M."/>
            <person name="Detter J.C."/>
            <person name="Tapia R."/>
            <person name="Han C."/>
            <person name="Land M."/>
            <person name="Hauser L."/>
            <person name="Markowitz V."/>
            <person name="Cheng J.-F."/>
            <person name="Hugenholtz P."/>
            <person name="Woyke T."/>
            <person name="Wu D."/>
            <person name="Spring S."/>
            <person name="Brambilla E."/>
            <person name="Klenk H.-P."/>
            <person name="Eisen J.A."/>
        </authorList>
    </citation>
    <scope>NUCLEOTIDE SEQUENCE [LARGE SCALE GENOMIC DNA]</scope>
    <source>
        <strain>SNP6</strain>
    </source>
</reference>
<dbReference type="EMBL" id="CP002588">
    <property type="protein sequence ID" value="AEA47550.1"/>
    <property type="molecule type" value="Genomic_DNA"/>
</dbReference>
<comment type="catalytic activity">
    <reaction evidence="2">
        <text>Couples ATP hydrolysis with the unwinding of duplex DNA by translocating in the 3'-5' direction.</text>
        <dbReference type="EC" id="5.6.2.4"/>
    </reaction>
</comment>
<evidence type="ECO:0000313" key="7">
    <source>
        <dbReference type="Proteomes" id="UP000008136"/>
    </source>
</evidence>
<comment type="similarity">
    <text evidence="1">Belongs to the HerA family.</text>
</comment>
<dbReference type="InterPro" id="IPR002789">
    <property type="entry name" value="HerA_central"/>
</dbReference>
<accession>F2KPM2</accession>
<evidence type="ECO:0000313" key="6">
    <source>
        <dbReference type="EMBL" id="AEA47550.1"/>
    </source>
</evidence>
<dbReference type="eggNOG" id="arCOG00280">
    <property type="taxonomic scope" value="Archaea"/>
</dbReference>
<dbReference type="PANTHER" id="PTHR42957">
    <property type="entry name" value="HELICASE MJ1565-RELATED"/>
    <property type="match status" value="1"/>
</dbReference>
<dbReference type="RefSeq" id="WP_013684210.1">
    <property type="nucleotide sequence ID" value="NC_015320.1"/>
</dbReference>
<evidence type="ECO:0000256" key="1">
    <source>
        <dbReference type="ARBA" id="ARBA00007816"/>
    </source>
</evidence>
<feature type="domain" description="Helicase HerA central" evidence="5">
    <location>
        <begin position="138"/>
        <end position="350"/>
    </location>
</feature>
<name>F2KPM2_ARCVS</name>
<organism evidence="6 7">
    <name type="scientific">Archaeoglobus veneficus (strain DSM 11195 / SNP6)</name>
    <dbReference type="NCBI Taxonomy" id="693661"/>
    <lineage>
        <taxon>Archaea</taxon>
        <taxon>Methanobacteriati</taxon>
        <taxon>Methanobacteriota</taxon>
        <taxon>Archaeoglobi</taxon>
        <taxon>Archaeoglobales</taxon>
        <taxon>Archaeoglobaceae</taxon>
        <taxon>Archaeoglobus</taxon>
    </lineage>
</organism>
<evidence type="ECO:0000256" key="4">
    <source>
        <dbReference type="ARBA" id="ARBA00048988"/>
    </source>
</evidence>
<dbReference type="OrthoDB" id="107033at2157"/>
<comment type="catalytic activity">
    <reaction evidence="3">
        <text>ATP + H2O = ADP + phosphate + H(+)</text>
        <dbReference type="Rhea" id="RHEA:13065"/>
        <dbReference type="ChEBI" id="CHEBI:15377"/>
        <dbReference type="ChEBI" id="CHEBI:15378"/>
        <dbReference type="ChEBI" id="CHEBI:30616"/>
        <dbReference type="ChEBI" id="CHEBI:43474"/>
        <dbReference type="ChEBI" id="CHEBI:456216"/>
        <dbReference type="EC" id="5.6.2.3"/>
    </reaction>
</comment>
<evidence type="ECO:0000256" key="3">
    <source>
        <dbReference type="ARBA" id="ARBA00048954"/>
    </source>
</evidence>
<dbReference type="KEGG" id="ave:Arcve_1548"/>
<proteinExistence type="inferred from homology"/>
<dbReference type="SUPFAM" id="SSF52540">
    <property type="entry name" value="P-loop containing nucleoside triphosphate hydrolases"/>
    <property type="match status" value="1"/>
</dbReference>
<dbReference type="PANTHER" id="PTHR42957:SF2">
    <property type="entry name" value="HELICASE HERA CENTRAL DOMAIN-CONTAINING PROTEIN"/>
    <property type="match status" value="1"/>
</dbReference>